<comment type="caution">
    <text evidence="1">The sequence shown here is derived from an EMBL/GenBank/DDBJ whole genome shotgun (WGS) entry which is preliminary data.</text>
</comment>
<gene>
    <name evidence="1" type="ORF">AWRI4233_LOCUS8133</name>
</gene>
<dbReference type="OrthoDB" id="3939518at2759"/>
<sequence length="144" mass="16040">DTNDAVLFRLIHNTSMHGTGRKWTVQLPDGTDYKSVGSSDSSKSYSWKSGIDLNIENLAGDGKPITLKIRQPKGHLDPSYHVLVDGQLVARVTKEKPGSRSIFPSWEVEIAKGFDLALVWICHRQDTGLAPIDQAFWGWNSEFS</sequence>
<accession>A0A9N8K8S6</accession>
<keyword evidence="2" id="KW-1185">Reference proteome</keyword>
<protein>
    <submittedName>
        <fullName evidence="1">Uncharacterized protein</fullName>
    </submittedName>
</protein>
<organism evidence="1 2">
    <name type="scientific">Aureobasidium mustum</name>
    <dbReference type="NCBI Taxonomy" id="2773714"/>
    <lineage>
        <taxon>Eukaryota</taxon>
        <taxon>Fungi</taxon>
        <taxon>Dikarya</taxon>
        <taxon>Ascomycota</taxon>
        <taxon>Pezizomycotina</taxon>
        <taxon>Dothideomycetes</taxon>
        <taxon>Dothideomycetidae</taxon>
        <taxon>Dothideales</taxon>
        <taxon>Saccotheciaceae</taxon>
        <taxon>Aureobasidium</taxon>
    </lineage>
</organism>
<feature type="non-terminal residue" evidence="1">
    <location>
        <position position="1"/>
    </location>
</feature>
<dbReference type="Proteomes" id="UP000714618">
    <property type="component" value="Unassembled WGS sequence"/>
</dbReference>
<evidence type="ECO:0000313" key="1">
    <source>
        <dbReference type="EMBL" id="CAD0099309.1"/>
    </source>
</evidence>
<proteinExistence type="predicted"/>
<dbReference type="AlphaFoldDB" id="A0A9N8K8S6"/>
<dbReference type="EMBL" id="CAIJEO010000010">
    <property type="protein sequence ID" value="CAD0099309.1"/>
    <property type="molecule type" value="Genomic_DNA"/>
</dbReference>
<name>A0A9N8K8S6_9PEZI</name>
<reference evidence="1" key="1">
    <citation type="submission" date="2020-06" db="EMBL/GenBank/DDBJ databases">
        <authorList>
            <person name="Onetto C."/>
        </authorList>
    </citation>
    <scope>NUCLEOTIDE SEQUENCE</scope>
</reference>
<evidence type="ECO:0000313" key="2">
    <source>
        <dbReference type="Proteomes" id="UP000714618"/>
    </source>
</evidence>